<dbReference type="PANTHER" id="PTHR30563:SF0">
    <property type="entry name" value="DNA RECOMBINATION PROTEIN RMUC"/>
    <property type="match status" value="1"/>
</dbReference>
<comment type="caution">
    <text evidence="6">The sequence shown here is derived from an EMBL/GenBank/DDBJ whole genome shotgun (WGS) entry which is preliminary data.</text>
</comment>
<proteinExistence type="inferred from homology"/>
<reference evidence="6 7" key="1">
    <citation type="submission" date="2023-06" db="EMBL/GenBank/DDBJ databases">
        <title>Draft genome sequence of Gleimia hominis type strain CCUG 57540T.</title>
        <authorList>
            <person name="Salva-Serra F."/>
            <person name="Cardew S."/>
            <person name="Jensie Markopoulos S."/>
            <person name="Ohlen M."/>
            <person name="Inganas E."/>
            <person name="Svensson-Stadler L."/>
            <person name="Moore E.R.B."/>
        </authorList>
    </citation>
    <scope>NUCLEOTIDE SEQUENCE [LARGE SCALE GENOMIC DNA]</scope>
    <source>
        <strain evidence="6 7">CCUG 57540</strain>
    </source>
</reference>
<feature type="region of interest" description="Disordered" evidence="5">
    <location>
        <begin position="316"/>
        <end position="337"/>
    </location>
</feature>
<keyword evidence="4" id="KW-0233">DNA recombination</keyword>
<name>A0ABU3IBV9_9ACTO</name>
<keyword evidence="7" id="KW-1185">Reference proteome</keyword>
<comment type="similarity">
    <text evidence="2">Belongs to the RmuC family.</text>
</comment>
<evidence type="ECO:0000256" key="3">
    <source>
        <dbReference type="ARBA" id="ARBA00023054"/>
    </source>
</evidence>
<dbReference type="RefSeq" id="WP_313273930.1">
    <property type="nucleotide sequence ID" value="NZ_JASXSX010000002.1"/>
</dbReference>
<evidence type="ECO:0000256" key="1">
    <source>
        <dbReference type="ARBA" id="ARBA00003416"/>
    </source>
</evidence>
<protein>
    <submittedName>
        <fullName evidence="6">DNA recombination protein RmuC</fullName>
    </submittedName>
</protein>
<accession>A0ABU3IBV9</accession>
<keyword evidence="3" id="KW-0175">Coiled coil</keyword>
<evidence type="ECO:0000256" key="4">
    <source>
        <dbReference type="ARBA" id="ARBA00023172"/>
    </source>
</evidence>
<sequence length="337" mass="36764">METATWIIALICLLIGSAVGYALGRSRPHTDTTPTPPVDLGPLHDSIRALGQHVQHMEVTQGQSMGTFGEQLRQTQNLNRMILEATSGLDSALRQSPKRGTWGEVSLRRVLEASGLTRHIDFEQQVSAGGKRPDVVVQLPAKSSLVIDAKVPLDAYLKAREDDEQAGTYMREHVRAVRRHVQELARRTYPQLVEGSVDSTIMFLPSEALVAASFDEDPTLFEQALSAGVIIAGPASLMILLRSVGSLWARQEVNDDAQALLELGNTLVDRLNVVTNHLVSLGDSIRAVAKHYNATIGSLEGRLLVTARSIRAVSDRVADTPPNVDEPLRQPKPQTDN</sequence>
<evidence type="ECO:0000313" key="6">
    <source>
        <dbReference type="EMBL" id="MDT3767836.1"/>
    </source>
</evidence>
<gene>
    <name evidence="6" type="ORF">QS713_07155</name>
</gene>
<dbReference type="InterPro" id="IPR003798">
    <property type="entry name" value="DNA_recombination_RmuC"/>
</dbReference>
<evidence type="ECO:0000313" key="7">
    <source>
        <dbReference type="Proteomes" id="UP001247542"/>
    </source>
</evidence>
<evidence type="ECO:0000256" key="2">
    <source>
        <dbReference type="ARBA" id="ARBA00009840"/>
    </source>
</evidence>
<dbReference type="Pfam" id="PF02646">
    <property type="entry name" value="RmuC"/>
    <property type="match status" value="1"/>
</dbReference>
<dbReference type="PANTHER" id="PTHR30563">
    <property type="entry name" value="DNA RECOMBINATION PROTEIN RMUC"/>
    <property type="match status" value="1"/>
</dbReference>
<dbReference type="EMBL" id="JASXSX010000002">
    <property type="protein sequence ID" value="MDT3767836.1"/>
    <property type="molecule type" value="Genomic_DNA"/>
</dbReference>
<comment type="function">
    <text evidence="1">Involved in DNA recombination.</text>
</comment>
<evidence type="ECO:0000256" key="5">
    <source>
        <dbReference type="SAM" id="MobiDB-lite"/>
    </source>
</evidence>
<organism evidence="6 7">
    <name type="scientific">Gleimia hominis</name>
    <dbReference type="NCBI Taxonomy" id="595468"/>
    <lineage>
        <taxon>Bacteria</taxon>
        <taxon>Bacillati</taxon>
        <taxon>Actinomycetota</taxon>
        <taxon>Actinomycetes</taxon>
        <taxon>Actinomycetales</taxon>
        <taxon>Actinomycetaceae</taxon>
        <taxon>Gleimia</taxon>
    </lineage>
</organism>
<dbReference type="Proteomes" id="UP001247542">
    <property type="component" value="Unassembled WGS sequence"/>
</dbReference>